<evidence type="ECO:0000256" key="1">
    <source>
        <dbReference type="SAM" id="Coils"/>
    </source>
</evidence>
<accession>A0A3N1VM02</accession>
<reference evidence="2 3" key="1">
    <citation type="submission" date="2018-11" db="EMBL/GenBank/DDBJ databases">
        <title>Genomic Encyclopedia of Type Strains, Phase IV (KMG-IV): sequencing the most valuable type-strain genomes for metagenomic binning, comparative biology and taxonomic classification.</title>
        <authorList>
            <person name="Goeker M."/>
        </authorList>
    </citation>
    <scope>NUCLEOTIDE SEQUENCE [LARGE SCALE GENOMIC DNA]</scope>
    <source>
        <strain evidence="2 3">DSM 22027</strain>
    </source>
</reference>
<evidence type="ECO:0000313" key="2">
    <source>
        <dbReference type="EMBL" id="ROR02970.1"/>
    </source>
</evidence>
<organism evidence="2 3">
    <name type="scientific">Desulfosoma caldarium</name>
    <dbReference type="NCBI Taxonomy" id="610254"/>
    <lineage>
        <taxon>Bacteria</taxon>
        <taxon>Pseudomonadati</taxon>
        <taxon>Thermodesulfobacteriota</taxon>
        <taxon>Syntrophobacteria</taxon>
        <taxon>Syntrophobacterales</taxon>
        <taxon>Syntrophobacteraceae</taxon>
        <taxon>Desulfosoma</taxon>
    </lineage>
</organism>
<comment type="caution">
    <text evidence="2">The sequence shown here is derived from an EMBL/GenBank/DDBJ whole genome shotgun (WGS) entry which is preliminary data.</text>
</comment>
<keyword evidence="3" id="KW-1185">Reference proteome</keyword>
<gene>
    <name evidence="2" type="ORF">EDC27_0225</name>
</gene>
<name>A0A3N1VM02_9BACT</name>
<feature type="coiled-coil region" evidence="1">
    <location>
        <begin position="48"/>
        <end position="106"/>
    </location>
</feature>
<dbReference type="OrthoDB" id="5526073at2"/>
<dbReference type="RefSeq" id="WP_123288775.1">
    <property type="nucleotide sequence ID" value="NZ_RJVA01000009.1"/>
</dbReference>
<dbReference type="AlphaFoldDB" id="A0A3N1VM02"/>
<dbReference type="EMBL" id="RJVA01000009">
    <property type="protein sequence ID" value="ROR02970.1"/>
    <property type="molecule type" value="Genomic_DNA"/>
</dbReference>
<evidence type="ECO:0000313" key="3">
    <source>
        <dbReference type="Proteomes" id="UP000276223"/>
    </source>
</evidence>
<dbReference type="Proteomes" id="UP000276223">
    <property type="component" value="Unassembled WGS sequence"/>
</dbReference>
<proteinExistence type="predicted"/>
<keyword evidence="1" id="KW-0175">Coiled coil</keyword>
<protein>
    <submittedName>
        <fullName evidence="2">Uncharacterized protein</fullName>
    </submittedName>
</protein>
<sequence length="113" mass="13225">MEREVKKFLHTVDENGCPTPVDSSGRPYTCRERSSVLTHREQAVMQKILEVKKEADAVKSRLQALREGESKDSEAEEALTQRLHELRELRYRLEREREEAAHERMRLLGHVEA</sequence>